<accession>A0ABV2JEP7</accession>
<evidence type="ECO:0000313" key="1">
    <source>
        <dbReference type="EMBL" id="MET3634230.1"/>
    </source>
</evidence>
<proteinExistence type="predicted"/>
<comment type="caution">
    <text evidence="1">The sequence shown here is derived from an EMBL/GenBank/DDBJ whole genome shotgun (WGS) entry which is preliminary data.</text>
</comment>
<dbReference type="RefSeq" id="WP_354368414.1">
    <property type="nucleotide sequence ID" value="NZ_JBEPLN010000011.1"/>
</dbReference>
<gene>
    <name evidence="1" type="ORF">ABID28_000867</name>
</gene>
<dbReference type="Proteomes" id="UP001549037">
    <property type="component" value="Unassembled WGS sequence"/>
</dbReference>
<dbReference type="EMBL" id="JBEPLN010000011">
    <property type="protein sequence ID" value="MET3634230.1"/>
    <property type="molecule type" value="Genomic_DNA"/>
</dbReference>
<protein>
    <submittedName>
        <fullName evidence="1">Uncharacterized protein</fullName>
    </submittedName>
</protein>
<name>A0ABV2JEP7_9STRE</name>
<reference evidence="1 2" key="1">
    <citation type="submission" date="2024-06" db="EMBL/GenBank/DDBJ databases">
        <title>Genomic Encyclopedia of Type Strains, Phase IV (KMG-IV): sequencing the most valuable type-strain genomes for metagenomic binning, comparative biology and taxonomic classification.</title>
        <authorList>
            <person name="Goeker M."/>
        </authorList>
    </citation>
    <scope>NUCLEOTIDE SEQUENCE [LARGE SCALE GENOMIC DNA]</scope>
    <source>
        <strain evidence="1 2">DSM 28302</strain>
    </source>
</reference>
<organism evidence="1 2">
    <name type="scientific">Streptococcus porcorum</name>
    <dbReference type="NCBI Taxonomy" id="701526"/>
    <lineage>
        <taxon>Bacteria</taxon>
        <taxon>Bacillati</taxon>
        <taxon>Bacillota</taxon>
        <taxon>Bacilli</taxon>
        <taxon>Lactobacillales</taxon>
        <taxon>Streptococcaceae</taxon>
        <taxon>Streptococcus</taxon>
    </lineage>
</organism>
<keyword evidence="2" id="KW-1185">Reference proteome</keyword>
<evidence type="ECO:0000313" key="2">
    <source>
        <dbReference type="Proteomes" id="UP001549037"/>
    </source>
</evidence>
<sequence>MPRKDGARPELVMALENSYFIDKPNTENVQFYEDDSQTIYLNKDAYFTKDYKGYYIRVEKQKELYFYNTDLTGKLISYFSPDDKQKPKSLNRKTLQEIEDILNPATEDIIKAQKIPFINLQKLFNQKYESTFN</sequence>